<name>A0A085A896_9ENTR</name>
<dbReference type="AlphaFoldDB" id="A0A085A896"/>
<comment type="caution">
    <text evidence="1">The sequence shown here is derived from an EMBL/GenBank/DDBJ whole genome shotgun (WGS) entry which is preliminary data.</text>
</comment>
<accession>A0A085A896</accession>
<dbReference type="Proteomes" id="UP000028630">
    <property type="component" value="Unassembled WGS sequence"/>
</dbReference>
<evidence type="ECO:0000313" key="2">
    <source>
        <dbReference type="Proteomes" id="UP000028630"/>
    </source>
</evidence>
<dbReference type="EMBL" id="JMTB01000081">
    <property type="protein sequence ID" value="KFC06441.1"/>
    <property type="molecule type" value="Genomic_DNA"/>
</dbReference>
<dbReference type="Pfam" id="PF13988">
    <property type="entry name" value="DUF4225"/>
    <property type="match status" value="1"/>
</dbReference>
<sequence>MMWDVMKENFEQAKKEYLRASLELWGSDPFLFEQAKMMIKVREVIRSVEEDIQRNCFSLTGGVDVLKYKAQVLRYQKRMVVNNKIYSRHLAELAYKEERKKELQTLFTKIVGFLAGFGQTATGTGICIISEGMGAATGTAMIIQGINNIYENGYYLVAYEEASGPLREAYRYSFNKMGLDPYADAAYGVADLVFSGYGLARHIPTPREKSWSLFGIKSHQTDYIRGIQEMSKPALLLEVVSDVTTVISVLPAIQVDK</sequence>
<gene>
    <name evidence="1" type="ORF">GTGU_02592</name>
</gene>
<dbReference type="eggNOG" id="ENOG5032JNA">
    <property type="taxonomic scope" value="Bacteria"/>
</dbReference>
<dbReference type="InterPro" id="IPR025320">
    <property type="entry name" value="DUF4225"/>
</dbReference>
<proteinExistence type="predicted"/>
<evidence type="ECO:0000313" key="1">
    <source>
        <dbReference type="EMBL" id="KFC06441.1"/>
    </source>
</evidence>
<protein>
    <recommendedName>
        <fullName evidence="3">DUF4225 domain-containing protein</fullName>
    </recommendedName>
</protein>
<evidence type="ECO:0008006" key="3">
    <source>
        <dbReference type="Google" id="ProtNLM"/>
    </source>
</evidence>
<reference evidence="2" key="1">
    <citation type="submission" date="2014-05" db="EMBL/GenBank/DDBJ databases">
        <title>ATOL: Assembling a taxonomically balanced genome-scale reconstruction of the evolutionary history of the Enterobacteriaceae.</title>
        <authorList>
            <person name="Plunkett G. III"/>
            <person name="Neeno-Eckwall E.C."/>
            <person name="Glasner J.D."/>
            <person name="Perna N.T."/>
        </authorList>
    </citation>
    <scope>NUCLEOTIDE SEQUENCE [LARGE SCALE GENOMIC DNA]</scope>
    <source>
        <strain evidence="2">ATCC 49490</strain>
    </source>
</reference>
<organism evidence="1 2">
    <name type="scientific">Trabulsiella guamensis ATCC 49490</name>
    <dbReference type="NCBI Taxonomy" id="1005994"/>
    <lineage>
        <taxon>Bacteria</taxon>
        <taxon>Pseudomonadati</taxon>
        <taxon>Pseudomonadota</taxon>
        <taxon>Gammaproteobacteria</taxon>
        <taxon>Enterobacterales</taxon>
        <taxon>Enterobacteriaceae</taxon>
        <taxon>Trabulsiella</taxon>
    </lineage>
</organism>
<keyword evidence="2" id="KW-1185">Reference proteome</keyword>